<accession>A0A4P6EPT4</accession>
<name>A0A4P6EPT4_9MICO</name>
<proteinExistence type="predicted"/>
<reference evidence="1 2" key="1">
    <citation type="submission" date="2019-01" db="EMBL/GenBank/DDBJ databases">
        <title>Genome sequencing of strain 2JSPR-7.</title>
        <authorList>
            <person name="Heo J."/>
            <person name="Kim S.-J."/>
            <person name="Kim J.-S."/>
            <person name="Hong S.-B."/>
            <person name="Kwon S.-W."/>
        </authorList>
    </citation>
    <scope>NUCLEOTIDE SEQUENCE [LARGE SCALE GENOMIC DNA]</scope>
    <source>
        <strain evidence="1 2">2JSPR-7</strain>
    </source>
</reference>
<dbReference type="EMBL" id="CP035495">
    <property type="protein sequence ID" value="QAY64960.1"/>
    <property type="molecule type" value="Genomic_DNA"/>
</dbReference>
<organism evidence="1 2">
    <name type="scientific">Xylanimonas allomyrinae</name>
    <dbReference type="NCBI Taxonomy" id="2509459"/>
    <lineage>
        <taxon>Bacteria</taxon>
        <taxon>Bacillati</taxon>
        <taxon>Actinomycetota</taxon>
        <taxon>Actinomycetes</taxon>
        <taxon>Micrococcales</taxon>
        <taxon>Promicromonosporaceae</taxon>
        <taxon>Xylanimonas</taxon>
    </lineage>
</organism>
<evidence type="ECO:0000313" key="2">
    <source>
        <dbReference type="Proteomes" id="UP000291758"/>
    </source>
</evidence>
<keyword evidence="2" id="KW-1185">Reference proteome</keyword>
<dbReference type="AlphaFoldDB" id="A0A4P6EPT4"/>
<protein>
    <submittedName>
        <fullName evidence="1">Uncharacterized protein</fullName>
    </submittedName>
</protein>
<gene>
    <name evidence="1" type="ORF">ET495_16765</name>
</gene>
<sequence length="139" mass="15482">MLRNLDDARGAPGFVRFESPTPNSRGRHVGVFGLANRLAHDGALAPDDWAWWRHSNDWCNAAYPDPSTVDPQVYDHAVNPGATAWFRPSAVHLIDKTREYLDLLDRYGVPWTERRSAAPGRVVYADDGQVVVVPGESDD</sequence>
<dbReference type="OrthoDB" id="4546670at2"/>
<evidence type="ECO:0000313" key="1">
    <source>
        <dbReference type="EMBL" id="QAY64960.1"/>
    </source>
</evidence>
<dbReference type="KEGG" id="xyl:ET495_16765"/>
<dbReference type="Proteomes" id="UP000291758">
    <property type="component" value="Chromosome"/>
</dbReference>